<dbReference type="AlphaFoldDB" id="A0A507DMQ5"/>
<evidence type="ECO:0000313" key="4">
    <source>
        <dbReference type="EMBL" id="TPX52517.1"/>
    </source>
</evidence>
<dbReference type="GO" id="GO:0010133">
    <property type="term" value="P:L-proline catabolic process to L-glutamate"/>
    <property type="evidence" value="ECO:0007669"/>
    <property type="project" value="TreeGrafter"/>
</dbReference>
<comment type="caution">
    <text evidence="3">The sequence shown here is derived from an EMBL/GenBank/DDBJ whole genome shotgun (WGS) entry which is preliminary data.</text>
</comment>
<keyword evidence="1 2" id="KW-0560">Oxidoreductase</keyword>
<sequence length="340" mass="36936">MRFITHGSAKSSSRTGIFERIVNSNRNIILLSGGVILTAAGFTGHQGPTPYPSVTSSNDRTDLLLSEPQRPYSSKSMTDILRSLLVFKLCQLTPLVSLTPYILKYSEALNIDQPIHAIIRHTFFSHFCGGEDINEVVKTMSAFHHMGIRCILDYAIEADTDAPLASPDEAGLYAANIADTLMQSIDVAKLFPGSLIAVKVTALLPPRTLADWSGILCKVDSCISSSSTGDGVITKEQLIYGLQAAGATLDEASTIYNAASELSDNRVDRISLSQVLSVWHPQGKIVLSRLAKLGDYSTVVDNALEEMKSVCFYARDCHVGILIDAEQTYFQPAVSEQAFL</sequence>
<comment type="function">
    <text evidence="2">Converts proline to delta-1-pyrroline-5-carboxylate.</text>
</comment>
<evidence type="ECO:0000313" key="3">
    <source>
        <dbReference type="EMBL" id="TPX52515.1"/>
    </source>
</evidence>
<gene>
    <name evidence="3" type="ORF">SeMB42_g01363</name>
    <name evidence="4" type="ORF">SeMB42_g01365</name>
</gene>
<organism evidence="3 5">
    <name type="scientific">Synchytrium endobioticum</name>
    <dbReference type="NCBI Taxonomy" id="286115"/>
    <lineage>
        <taxon>Eukaryota</taxon>
        <taxon>Fungi</taxon>
        <taxon>Fungi incertae sedis</taxon>
        <taxon>Chytridiomycota</taxon>
        <taxon>Chytridiomycota incertae sedis</taxon>
        <taxon>Chytridiomycetes</taxon>
        <taxon>Synchytriales</taxon>
        <taxon>Synchytriaceae</taxon>
        <taxon>Synchytrium</taxon>
    </lineage>
</organism>
<evidence type="ECO:0000256" key="1">
    <source>
        <dbReference type="ARBA" id="ARBA00023002"/>
    </source>
</evidence>
<dbReference type="InterPro" id="IPR029041">
    <property type="entry name" value="FAD-linked_oxidoreductase-like"/>
</dbReference>
<evidence type="ECO:0000256" key="2">
    <source>
        <dbReference type="RuleBase" id="RU364054"/>
    </source>
</evidence>
<keyword evidence="2" id="KW-0285">Flavoprotein</keyword>
<name>A0A507DMQ5_9FUNG</name>
<dbReference type="EC" id="1.5.5.2" evidence="2"/>
<keyword evidence="2" id="KW-0642">Proline metabolism</keyword>
<keyword evidence="2" id="KW-0274">FAD</keyword>
<dbReference type="VEuPathDB" id="FungiDB:SeMB42_g01363"/>
<accession>A0A507DMQ5</accession>
<keyword evidence="5" id="KW-1185">Reference proteome</keyword>
<dbReference type="PANTHER" id="PTHR13914">
    <property type="entry name" value="PROLINE OXIDASE"/>
    <property type="match status" value="1"/>
</dbReference>
<comment type="similarity">
    <text evidence="2">Belongs to the proline oxidase family.</text>
</comment>
<dbReference type="GO" id="GO:0071949">
    <property type="term" value="F:FAD binding"/>
    <property type="evidence" value="ECO:0007669"/>
    <property type="project" value="TreeGrafter"/>
</dbReference>
<dbReference type="InterPro" id="IPR015659">
    <property type="entry name" value="Proline_oxidase"/>
</dbReference>
<protein>
    <recommendedName>
        <fullName evidence="2">Proline dehydrogenase</fullName>
        <ecNumber evidence="2">1.5.5.2</ecNumber>
    </recommendedName>
</protein>
<dbReference type="Gene3D" id="3.20.20.220">
    <property type="match status" value="2"/>
</dbReference>
<dbReference type="PANTHER" id="PTHR13914:SF0">
    <property type="entry name" value="PROLINE DEHYDROGENASE 1, MITOCHONDRIAL"/>
    <property type="match status" value="1"/>
</dbReference>
<proteinExistence type="inferred from homology"/>
<comment type="cofactor">
    <cofactor evidence="2">
        <name>FAD</name>
        <dbReference type="ChEBI" id="CHEBI:57692"/>
    </cofactor>
</comment>
<dbReference type="GO" id="GO:0005739">
    <property type="term" value="C:mitochondrion"/>
    <property type="evidence" value="ECO:0007669"/>
    <property type="project" value="TreeGrafter"/>
</dbReference>
<evidence type="ECO:0000313" key="5">
    <source>
        <dbReference type="Proteomes" id="UP000317494"/>
    </source>
</evidence>
<dbReference type="VEuPathDB" id="FungiDB:SeMB42_g01365"/>
<dbReference type="STRING" id="286115.A0A507DMQ5"/>
<dbReference type="EMBL" id="QEAN01000034">
    <property type="protein sequence ID" value="TPX52515.1"/>
    <property type="molecule type" value="Genomic_DNA"/>
</dbReference>
<reference evidence="3 5" key="1">
    <citation type="journal article" date="2019" name="Sci. Rep.">
        <title>Comparative genomics of chytrid fungi reveal insights into the obligate biotrophic and pathogenic lifestyle of Synchytrium endobioticum.</title>
        <authorList>
            <person name="van de Vossenberg B.T.L.H."/>
            <person name="Warris S."/>
            <person name="Nguyen H.D.T."/>
            <person name="van Gent-Pelzer M.P.E."/>
            <person name="Joly D.L."/>
            <person name="van de Geest H.C."/>
            <person name="Bonants P.J.M."/>
            <person name="Smith D.S."/>
            <person name="Levesque C.A."/>
            <person name="van der Lee T.A.J."/>
        </authorList>
    </citation>
    <scope>NUCLEOTIDE SEQUENCE [LARGE SCALE GENOMIC DNA]</scope>
    <source>
        <strain evidence="3 5">MB42</strain>
    </source>
</reference>
<dbReference type="EMBL" id="QEAN01000034">
    <property type="protein sequence ID" value="TPX52517.1"/>
    <property type="molecule type" value="Genomic_DNA"/>
</dbReference>
<dbReference type="Proteomes" id="UP000317494">
    <property type="component" value="Unassembled WGS sequence"/>
</dbReference>
<dbReference type="GO" id="GO:0004657">
    <property type="term" value="F:proline dehydrogenase activity"/>
    <property type="evidence" value="ECO:0007669"/>
    <property type="project" value="UniProtKB-EC"/>
</dbReference>
<comment type="catalytic activity">
    <reaction evidence="2">
        <text>L-proline + a quinone = (S)-1-pyrroline-5-carboxylate + a quinol + H(+)</text>
        <dbReference type="Rhea" id="RHEA:23784"/>
        <dbReference type="ChEBI" id="CHEBI:15378"/>
        <dbReference type="ChEBI" id="CHEBI:17388"/>
        <dbReference type="ChEBI" id="CHEBI:24646"/>
        <dbReference type="ChEBI" id="CHEBI:60039"/>
        <dbReference type="ChEBI" id="CHEBI:132124"/>
        <dbReference type="EC" id="1.5.5.2"/>
    </reaction>
</comment>
<dbReference type="SUPFAM" id="SSF51730">
    <property type="entry name" value="FAD-linked oxidoreductase"/>
    <property type="match status" value="1"/>
</dbReference>